<feature type="region of interest" description="Disordered" evidence="5">
    <location>
        <begin position="276"/>
        <end position="306"/>
    </location>
</feature>
<feature type="region of interest" description="G1" evidence="4">
    <location>
        <begin position="23"/>
        <end position="30"/>
    </location>
</feature>
<feature type="region of interest" description="Disordered" evidence="5">
    <location>
        <begin position="248"/>
        <end position="267"/>
    </location>
</feature>
<evidence type="ECO:0000313" key="7">
    <source>
        <dbReference type="EMBL" id="OMJ18519.1"/>
    </source>
</evidence>
<dbReference type="InterPro" id="IPR015946">
    <property type="entry name" value="KH_dom-like_a/b"/>
</dbReference>
<dbReference type="InterPro" id="IPR005662">
    <property type="entry name" value="GTPase_Era-like"/>
</dbReference>
<keyword evidence="8" id="KW-1185">Reference proteome</keyword>
<dbReference type="PROSITE" id="PS51713">
    <property type="entry name" value="G_ERA"/>
    <property type="match status" value="1"/>
</dbReference>
<name>A0A1R1XVE8_9FUNG</name>
<dbReference type="AlphaFoldDB" id="A0A1R1XVE8"/>
<dbReference type="InterPro" id="IPR009019">
    <property type="entry name" value="KH_sf_prok-type"/>
</dbReference>
<proteinExistence type="inferred from homology"/>
<dbReference type="InterPro" id="IPR030388">
    <property type="entry name" value="G_ERA_dom"/>
</dbReference>
<dbReference type="GO" id="GO:0019843">
    <property type="term" value="F:rRNA binding"/>
    <property type="evidence" value="ECO:0007669"/>
    <property type="project" value="TreeGrafter"/>
</dbReference>
<dbReference type="PANTHER" id="PTHR42698:SF1">
    <property type="entry name" value="GTPASE ERA, MITOCHONDRIAL"/>
    <property type="match status" value="1"/>
</dbReference>
<feature type="region of interest" description="G4" evidence="4">
    <location>
        <begin position="138"/>
        <end position="141"/>
    </location>
</feature>
<feature type="compositionally biased region" description="Low complexity" evidence="5">
    <location>
        <begin position="295"/>
        <end position="306"/>
    </location>
</feature>
<dbReference type="Proteomes" id="UP000187429">
    <property type="component" value="Unassembled WGS sequence"/>
</dbReference>
<evidence type="ECO:0000256" key="3">
    <source>
        <dbReference type="ARBA" id="ARBA00023134"/>
    </source>
</evidence>
<comment type="similarity">
    <text evidence="1 4">Belongs to the TRAFAC class TrmE-Era-EngA-EngB-Septin-like GTPase superfamily. Era GTPase family.</text>
</comment>
<dbReference type="InterPro" id="IPR027417">
    <property type="entry name" value="P-loop_NTPase"/>
</dbReference>
<dbReference type="HAMAP" id="MF_00367">
    <property type="entry name" value="GTPase_Era"/>
    <property type="match status" value="1"/>
</dbReference>
<dbReference type="Gene3D" id="3.30.300.20">
    <property type="match status" value="1"/>
</dbReference>
<feature type="region of interest" description="G3" evidence="4">
    <location>
        <begin position="70"/>
        <end position="73"/>
    </location>
</feature>
<dbReference type="EMBL" id="LSSM01003253">
    <property type="protein sequence ID" value="OMJ18519.1"/>
    <property type="molecule type" value="Genomic_DNA"/>
</dbReference>
<dbReference type="InterPro" id="IPR005225">
    <property type="entry name" value="Small_GTP-bd"/>
</dbReference>
<dbReference type="SUPFAM" id="SSF54814">
    <property type="entry name" value="Prokaryotic type KH domain (KH-domain type II)"/>
    <property type="match status" value="1"/>
</dbReference>
<keyword evidence="3 4" id="KW-0342">GTP-binding</keyword>
<dbReference type="GO" id="GO:0043024">
    <property type="term" value="F:ribosomal small subunit binding"/>
    <property type="evidence" value="ECO:0007669"/>
    <property type="project" value="TreeGrafter"/>
</dbReference>
<comment type="caution">
    <text evidence="7">The sequence shown here is derived from an EMBL/GenBank/DDBJ whole genome shotgun (WGS) entry which is preliminary data.</text>
</comment>
<evidence type="ECO:0000256" key="4">
    <source>
        <dbReference type="PROSITE-ProRule" id="PRU01050"/>
    </source>
</evidence>
<evidence type="ECO:0000313" key="8">
    <source>
        <dbReference type="Proteomes" id="UP000187429"/>
    </source>
</evidence>
<dbReference type="CDD" id="cd04163">
    <property type="entry name" value="Era"/>
    <property type="match status" value="1"/>
</dbReference>
<reference evidence="8" key="1">
    <citation type="submission" date="2017-01" db="EMBL/GenBank/DDBJ databases">
        <authorList>
            <person name="Wang Y."/>
            <person name="White M."/>
            <person name="Kvist S."/>
            <person name="Moncalvo J.-M."/>
        </authorList>
    </citation>
    <scope>NUCLEOTIDE SEQUENCE [LARGE SCALE GENOMIC DNA]</scope>
    <source>
        <strain evidence="8">ID-206-W2</strain>
    </source>
</reference>
<feature type="region of interest" description="G2" evidence="4">
    <location>
        <begin position="49"/>
        <end position="53"/>
    </location>
</feature>
<dbReference type="PANTHER" id="PTHR42698">
    <property type="entry name" value="GTPASE ERA"/>
    <property type="match status" value="1"/>
</dbReference>
<dbReference type="NCBIfam" id="TIGR00231">
    <property type="entry name" value="small_GTP"/>
    <property type="match status" value="1"/>
</dbReference>
<dbReference type="OrthoDB" id="188276at2759"/>
<dbReference type="SUPFAM" id="SSF52540">
    <property type="entry name" value="P-loop containing nucleoside triphosphate hydrolases"/>
    <property type="match status" value="1"/>
</dbReference>
<accession>A0A1R1XVE8</accession>
<organism evidence="7 8">
    <name type="scientific">Smittium culicis</name>
    <dbReference type="NCBI Taxonomy" id="133412"/>
    <lineage>
        <taxon>Eukaryota</taxon>
        <taxon>Fungi</taxon>
        <taxon>Fungi incertae sedis</taxon>
        <taxon>Zoopagomycota</taxon>
        <taxon>Kickxellomycotina</taxon>
        <taxon>Harpellomycetes</taxon>
        <taxon>Harpellales</taxon>
        <taxon>Legeriomycetaceae</taxon>
        <taxon>Smittium</taxon>
    </lineage>
</organism>
<keyword evidence="2 4" id="KW-0547">Nucleotide-binding</keyword>
<evidence type="ECO:0000256" key="5">
    <source>
        <dbReference type="SAM" id="MobiDB-lite"/>
    </source>
</evidence>
<evidence type="ECO:0000259" key="6">
    <source>
        <dbReference type="PROSITE" id="PS51713"/>
    </source>
</evidence>
<feature type="compositionally biased region" description="Polar residues" evidence="5">
    <location>
        <begin position="248"/>
        <end position="261"/>
    </location>
</feature>
<evidence type="ECO:0000256" key="2">
    <source>
        <dbReference type="ARBA" id="ARBA00022741"/>
    </source>
</evidence>
<dbReference type="Pfam" id="PF01926">
    <property type="entry name" value="MMR_HSR1"/>
    <property type="match status" value="1"/>
</dbReference>
<dbReference type="GO" id="GO:0000028">
    <property type="term" value="P:ribosomal small subunit assembly"/>
    <property type="evidence" value="ECO:0007669"/>
    <property type="project" value="TreeGrafter"/>
</dbReference>
<sequence length="379" mass="42180">MPKIFKDVVQPINPKVAKFSLLGRANSGKSTLLNRLIGKNISIVSNKPQTTRQRILGIRTIDNFQLVLVDTPGVVAKLMTSVISRDVISAPWRALSEVDCILFTADASSLLANKGKIESGILSRQSSLTNLPAILVINKIDLISPEDLETVKQVANDLVVKYSNFDPDIIYISALLDTNIGDLYSAMKTKAIDKDWEFPSDVNSDMSDLQIVQDIIRAEFFDRLNGYIPYTLKQKNINWKLVPRYTNPNTSSHSQSAPYTDNTKDKDLKEEIPSKSEYNHKNGHQDGSIVENPINSDSSRNVDSSSSANYYRIRRENPNVLLIEQEILVPDNNIRKIVVGKGGSIVNAVVAASVPLIGKAIKKRIHLLIHVNVEKTKKH</sequence>
<dbReference type="Gene3D" id="3.40.50.300">
    <property type="entry name" value="P-loop containing nucleotide triphosphate hydrolases"/>
    <property type="match status" value="1"/>
</dbReference>
<evidence type="ECO:0000256" key="1">
    <source>
        <dbReference type="ARBA" id="ARBA00007921"/>
    </source>
</evidence>
<dbReference type="PRINTS" id="PR00449">
    <property type="entry name" value="RASTRNSFRMNG"/>
</dbReference>
<dbReference type="GO" id="GO:0005525">
    <property type="term" value="F:GTP binding"/>
    <property type="evidence" value="ECO:0007669"/>
    <property type="project" value="UniProtKB-UniRule"/>
</dbReference>
<feature type="region of interest" description="G5" evidence="4">
    <location>
        <begin position="172"/>
        <end position="174"/>
    </location>
</feature>
<gene>
    <name evidence="7" type="ORF">AYI69_g6981</name>
</gene>
<protein>
    <submittedName>
        <fullName evidence="7">GTPase Era</fullName>
    </submittedName>
</protein>
<dbReference type="InterPro" id="IPR006073">
    <property type="entry name" value="GTP-bd"/>
</dbReference>
<feature type="domain" description="Era-type G" evidence="6">
    <location>
        <begin position="15"/>
        <end position="194"/>
    </location>
</feature>